<feature type="transmembrane region" description="Helical" evidence="8">
    <location>
        <begin position="323"/>
        <end position="346"/>
    </location>
</feature>
<evidence type="ECO:0000259" key="9">
    <source>
        <dbReference type="PROSITE" id="PS51201"/>
    </source>
</evidence>
<feature type="transmembrane region" description="Helical" evidence="8">
    <location>
        <begin position="358"/>
        <end position="377"/>
    </location>
</feature>
<feature type="transmembrane region" description="Helical" evidence="8">
    <location>
        <begin position="116"/>
        <end position="135"/>
    </location>
</feature>
<proteinExistence type="inferred from homology"/>
<evidence type="ECO:0000256" key="2">
    <source>
        <dbReference type="ARBA" id="ARBA00005551"/>
    </source>
</evidence>
<evidence type="ECO:0000259" key="10">
    <source>
        <dbReference type="PROSITE" id="PS51202"/>
    </source>
</evidence>
<reference evidence="11" key="1">
    <citation type="submission" date="2023-06" db="EMBL/GenBank/DDBJ databases">
        <title>Cytophagales bacterium Strain LB-30, isolated from soil.</title>
        <authorList>
            <person name="Liu B."/>
        </authorList>
    </citation>
    <scope>NUCLEOTIDE SEQUENCE</scope>
    <source>
        <strain evidence="11">LB-30</strain>
    </source>
</reference>
<dbReference type="InterPro" id="IPR036721">
    <property type="entry name" value="RCK_C_sf"/>
</dbReference>
<feature type="transmembrane region" description="Helical" evidence="8">
    <location>
        <begin position="296"/>
        <end position="317"/>
    </location>
</feature>
<dbReference type="SUPFAM" id="SSF116726">
    <property type="entry name" value="TrkA C-terminal domain-like"/>
    <property type="match status" value="1"/>
</dbReference>
<evidence type="ECO:0000313" key="12">
    <source>
        <dbReference type="Proteomes" id="UP001168552"/>
    </source>
</evidence>
<feature type="transmembrane region" description="Helical" evidence="8">
    <location>
        <begin position="86"/>
        <end position="110"/>
    </location>
</feature>
<accession>A0ABT8F0D9</accession>
<dbReference type="Pfam" id="PF02254">
    <property type="entry name" value="TrkA_N"/>
    <property type="match status" value="1"/>
</dbReference>
<keyword evidence="4" id="KW-0633">Potassium transport</keyword>
<keyword evidence="7 8" id="KW-0472">Membrane</keyword>
<feature type="transmembrane region" description="Helical" evidence="8">
    <location>
        <begin position="147"/>
        <end position="170"/>
    </location>
</feature>
<dbReference type="Pfam" id="PF02080">
    <property type="entry name" value="TrkA_C"/>
    <property type="match status" value="1"/>
</dbReference>
<keyword evidence="12" id="KW-1185">Reference proteome</keyword>
<dbReference type="InterPro" id="IPR003148">
    <property type="entry name" value="RCK_N"/>
</dbReference>
<keyword evidence="4" id="KW-0630">Potassium</keyword>
<evidence type="ECO:0000256" key="1">
    <source>
        <dbReference type="ARBA" id="ARBA00004141"/>
    </source>
</evidence>
<organism evidence="11 12">
    <name type="scientific">Shiella aurantiaca</name>
    <dbReference type="NCBI Taxonomy" id="3058365"/>
    <lineage>
        <taxon>Bacteria</taxon>
        <taxon>Pseudomonadati</taxon>
        <taxon>Bacteroidota</taxon>
        <taxon>Cytophagia</taxon>
        <taxon>Cytophagales</taxon>
        <taxon>Shiellaceae</taxon>
        <taxon>Shiella</taxon>
    </lineage>
</organism>
<dbReference type="Gene3D" id="3.40.50.720">
    <property type="entry name" value="NAD(P)-binding Rossmann-like Domain"/>
    <property type="match status" value="1"/>
</dbReference>
<comment type="subcellular location">
    <subcellularLocation>
        <location evidence="1">Membrane</location>
        <topology evidence="1">Multi-pass membrane protein</topology>
    </subcellularLocation>
</comment>
<dbReference type="Pfam" id="PF00999">
    <property type="entry name" value="Na_H_Exchanger"/>
    <property type="match status" value="1"/>
</dbReference>
<keyword evidence="4" id="KW-0406">Ion transport</keyword>
<evidence type="ECO:0000256" key="5">
    <source>
        <dbReference type="ARBA" id="ARBA00022692"/>
    </source>
</evidence>
<feature type="domain" description="RCK N-terminal" evidence="9">
    <location>
        <begin position="413"/>
        <end position="530"/>
    </location>
</feature>
<dbReference type="InterPro" id="IPR036291">
    <property type="entry name" value="NAD(P)-bd_dom_sf"/>
</dbReference>
<feature type="transmembrane region" description="Helical" evidence="8">
    <location>
        <begin position="270"/>
        <end position="289"/>
    </location>
</feature>
<dbReference type="RefSeq" id="WP_320002434.1">
    <property type="nucleotide sequence ID" value="NZ_JAUHJS010000001.1"/>
</dbReference>
<evidence type="ECO:0000313" key="11">
    <source>
        <dbReference type="EMBL" id="MDN4163905.1"/>
    </source>
</evidence>
<feature type="transmembrane region" description="Helical" evidence="8">
    <location>
        <begin position="31"/>
        <end position="51"/>
    </location>
</feature>
<feature type="domain" description="RCK C-terminal" evidence="10">
    <location>
        <begin position="581"/>
        <end position="666"/>
    </location>
</feature>
<feature type="transmembrane region" description="Helical" evidence="8">
    <location>
        <begin position="217"/>
        <end position="250"/>
    </location>
</feature>
<evidence type="ECO:0000256" key="8">
    <source>
        <dbReference type="SAM" id="Phobius"/>
    </source>
</evidence>
<feature type="transmembrane region" description="Helical" evidence="8">
    <location>
        <begin position="6"/>
        <end position="24"/>
    </location>
</feature>
<keyword evidence="6 8" id="KW-1133">Transmembrane helix</keyword>
<comment type="similarity">
    <text evidence="2">Belongs to the monovalent cation:proton antiporter 2 (CPA2) transporter (TC 2.A.37) family.</text>
</comment>
<feature type="transmembrane region" description="Helical" evidence="8">
    <location>
        <begin position="57"/>
        <end position="74"/>
    </location>
</feature>
<gene>
    <name evidence="11" type="ORF">QWY31_00250</name>
</gene>
<keyword evidence="5 8" id="KW-0812">Transmembrane</keyword>
<dbReference type="InterPro" id="IPR038770">
    <property type="entry name" value="Na+/solute_symporter_sf"/>
</dbReference>
<evidence type="ECO:0000256" key="7">
    <source>
        <dbReference type="ARBA" id="ARBA00023136"/>
    </source>
</evidence>
<evidence type="ECO:0000256" key="6">
    <source>
        <dbReference type="ARBA" id="ARBA00022989"/>
    </source>
</evidence>
<dbReference type="InterPro" id="IPR006153">
    <property type="entry name" value="Cation/H_exchanger_TM"/>
</dbReference>
<dbReference type="Gene3D" id="3.30.70.1450">
    <property type="entry name" value="Regulator of K+ conductance, C-terminal domain"/>
    <property type="match status" value="1"/>
</dbReference>
<dbReference type="PANTHER" id="PTHR42751">
    <property type="entry name" value="SODIUM/HYDROGEN EXCHANGER FAMILY/TRKA DOMAIN PROTEIN"/>
    <property type="match status" value="1"/>
</dbReference>
<comment type="caution">
    <text evidence="11">The sequence shown here is derived from an EMBL/GenBank/DDBJ whole genome shotgun (WGS) entry which is preliminary data.</text>
</comment>
<protein>
    <submittedName>
        <fullName evidence="11">Cation:proton antiporter</fullName>
    </submittedName>
</protein>
<evidence type="ECO:0000256" key="3">
    <source>
        <dbReference type="ARBA" id="ARBA00022448"/>
    </source>
</evidence>
<evidence type="ECO:0000256" key="4">
    <source>
        <dbReference type="ARBA" id="ARBA00022538"/>
    </source>
</evidence>
<dbReference type="Gene3D" id="1.20.1530.20">
    <property type="match status" value="1"/>
</dbReference>
<feature type="transmembrane region" description="Helical" evidence="8">
    <location>
        <begin position="176"/>
        <end position="196"/>
    </location>
</feature>
<dbReference type="PROSITE" id="PS51201">
    <property type="entry name" value="RCK_N"/>
    <property type="match status" value="1"/>
</dbReference>
<name>A0ABT8F0D9_9BACT</name>
<dbReference type="PROSITE" id="PS51202">
    <property type="entry name" value="RCK_C"/>
    <property type="match status" value="1"/>
</dbReference>
<keyword evidence="3" id="KW-0813">Transport</keyword>
<dbReference type="Proteomes" id="UP001168552">
    <property type="component" value="Unassembled WGS sequence"/>
</dbReference>
<dbReference type="PANTHER" id="PTHR42751:SF3">
    <property type="entry name" value="SODIUM_GLUTAMATE SYMPORTER"/>
    <property type="match status" value="1"/>
</dbReference>
<dbReference type="EMBL" id="JAUHJS010000001">
    <property type="protein sequence ID" value="MDN4163905.1"/>
    <property type="molecule type" value="Genomic_DNA"/>
</dbReference>
<dbReference type="SUPFAM" id="SSF51735">
    <property type="entry name" value="NAD(P)-binding Rossmann-fold domains"/>
    <property type="match status" value="1"/>
</dbReference>
<dbReference type="InterPro" id="IPR006037">
    <property type="entry name" value="RCK_C"/>
</dbReference>
<sequence length="666" mass="73369">MQIPLLPDIVIILGLSVLVILAFQRLKMPPILGFLLTGVIAGPHGLSLVNASHEVELLSEIGVILLLFIIGLEFSLKSLAAIKNAVFIGGSVQVIGTIALTALISSFTGFSWPEAIFMGFLFSLSSTAIVLKILQEKNAINSPQGKISLAILIFQDIIVVPMMLLTPIIAGKSDNVGLTLLILLGKAVLVIVFVIISARYVVPRLLYEVAKTKSRELFILTIVVTCFSVAWLSSSMGLSLALGAFMAGLIISESEYSHQATSNILPFREIFTSFFFVSIGMLLDVKFLFMHFPVIIGFTLLAITLKGIIAALATIALKYPPRVAFLVGFSLFQVGEFAFILSKTGIEYGILTPEINQYFLAISILTMGVTPFILGHAETLTDKLIKTPLTKGLTRFHHWQDNETEQMNVDNLKDHLIIIGFGINGQNVAKAAKKASIPYVIVELNATTVREQKANGEPIVYGDASSDVILSYLKVWSARVAVIAISDPVATKNIVSEIRKICRTVYVIVRTRFVNEIEENLQLGADEVIPEEFETSVEIFSRVLNKYLVPEEEINDFVYQIRKANYDMLRPNSNGFLKARTNAVSLNIPNIRITCVTVRQSDNEVVGKTLAESHLRKKYSVNLLAIERSGEFITDINQHTTIEHDDKIYLMGRPDNISALNGLLKV</sequence>